<comment type="caution">
    <text evidence="2">The sequence shown here is derived from an EMBL/GenBank/DDBJ whole genome shotgun (WGS) entry which is preliminary data.</text>
</comment>
<organism evidence="2 3">
    <name type="scientific">Noviluteimonas lactosilytica</name>
    <dbReference type="NCBI Taxonomy" id="2888523"/>
    <lineage>
        <taxon>Bacteria</taxon>
        <taxon>Pseudomonadati</taxon>
        <taxon>Pseudomonadota</taxon>
        <taxon>Gammaproteobacteria</taxon>
        <taxon>Lysobacterales</taxon>
        <taxon>Lysobacteraceae</taxon>
        <taxon>Noviluteimonas</taxon>
    </lineage>
</organism>
<accession>A0ABS8JJK5</accession>
<evidence type="ECO:0000313" key="3">
    <source>
        <dbReference type="Proteomes" id="UP001165293"/>
    </source>
</evidence>
<feature type="transmembrane region" description="Helical" evidence="1">
    <location>
        <begin position="6"/>
        <end position="24"/>
    </location>
</feature>
<dbReference type="RefSeq" id="WP_230527399.1">
    <property type="nucleotide sequence ID" value="NZ_JAJGAK010000002.1"/>
</dbReference>
<evidence type="ECO:0000256" key="1">
    <source>
        <dbReference type="SAM" id="Phobius"/>
    </source>
</evidence>
<dbReference type="Pfam" id="PF19447">
    <property type="entry name" value="DUF5985"/>
    <property type="match status" value="1"/>
</dbReference>
<keyword evidence="3" id="KW-1185">Reference proteome</keyword>
<feature type="transmembrane region" description="Helical" evidence="1">
    <location>
        <begin position="31"/>
        <end position="53"/>
    </location>
</feature>
<keyword evidence="1" id="KW-0472">Membrane</keyword>
<proteinExistence type="predicted"/>
<keyword evidence="1" id="KW-0812">Transmembrane</keyword>
<gene>
    <name evidence="2" type="ORF">LK996_11595</name>
</gene>
<dbReference type="EMBL" id="JAJGAK010000002">
    <property type="protein sequence ID" value="MCC8363714.1"/>
    <property type="molecule type" value="Genomic_DNA"/>
</dbReference>
<keyword evidence="1" id="KW-1133">Transmembrane helix</keyword>
<reference evidence="2" key="1">
    <citation type="submission" date="2021-10" db="EMBL/GenBank/DDBJ databases">
        <authorList>
            <person name="Lyu M."/>
            <person name="Wang X."/>
            <person name="Meng X."/>
            <person name="Xu K."/>
        </authorList>
    </citation>
    <scope>NUCLEOTIDE SEQUENCE</scope>
    <source>
        <strain evidence="2">A6</strain>
    </source>
</reference>
<sequence length="86" mass="9703">MQLFLLGMISMGCAVAALLFLRFWRSSGDRFFLFFAAAFAIEGLNRFVFAWLGPGSSDYQLGYVLARLVAFTLIIAAILDKNTRRR</sequence>
<feature type="transmembrane region" description="Helical" evidence="1">
    <location>
        <begin position="59"/>
        <end position="79"/>
    </location>
</feature>
<protein>
    <submittedName>
        <fullName evidence="2">DUF5985 family protein</fullName>
    </submittedName>
</protein>
<dbReference type="InterPro" id="IPR046027">
    <property type="entry name" value="DUF5985"/>
</dbReference>
<name>A0ABS8JJK5_9GAMM</name>
<evidence type="ECO:0000313" key="2">
    <source>
        <dbReference type="EMBL" id="MCC8363714.1"/>
    </source>
</evidence>
<dbReference type="Proteomes" id="UP001165293">
    <property type="component" value="Unassembled WGS sequence"/>
</dbReference>